<dbReference type="GO" id="GO:0016787">
    <property type="term" value="F:hydrolase activity"/>
    <property type="evidence" value="ECO:0007669"/>
    <property type="project" value="UniProtKB-KW"/>
</dbReference>
<evidence type="ECO:0000313" key="4">
    <source>
        <dbReference type="Proteomes" id="UP001302602"/>
    </source>
</evidence>
<feature type="signal peptide" evidence="1">
    <location>
        <begin position="1"/>
        <end position="23"/>
    </location>
</feature>
<organism evidence="3 4">
    <name type="scientific">Parathielavia appendiculata</name>
    <dbReference type="NCBI Taxonomy" id="2587402"/>
    <lineage>
        <taxon>Eukaryota</taxon>
        <taxon>Fungi</taxon>
        <taxon>Dikarya</taxon>
        <taxon>Ascomycota</taxon>
        <taxon>Pezizomycotina</taxon>
        <taxon>Sordariomycetes</taxon>
        <taxon>Sordariomycetidae</taxon>
        <taxon>Sordariales</taxon>
        <taxon>Chaetomiaceae</taxon>
        <taxon>Parathielavia</taxon>
    </lineage>
</organism>
<dbReference type="Gene3D" id="3.20.20.80">
    <property type="entry name" value="Glycosidases"/>
    <property type="match status" value="1"/>
</dbReference>
<proteinExistence type="predicted"/>
<comment type="caution">
    <text evidence="3">The sequence shown here is derived from an EMBL/GenBank/DDBJ whole genome shotgun (WGS) entry which is preliminary data.</text>
</comment>
<dbReference type="InterPro" id="IPR053183">
    <property type="entry name" value="ASL1"/>
</dbReference>
<dbReference type="SUPFAM" id="SSF51445">
    <property type="entry name" value="(Trans)glycosidases"/>
    <property type="match status" value="1"/>
</dbReference>
<evidence type="ECO:0000259" key="2">
    <source>
        <dbReference type="Pfam" id="PF11790"/>
    </source>
</evidence>
<dbReference type="GeneID" id="87831777"/>
<evidence type="ECO:0000256" key="1">
    <source>
        <dbReference type="SAM" id="SignalP"/>
    </source>
</evidence>
<dbReference type="Pfam" id="PF11790">
    <property type="entry name" value="Glyco_hydro_cc"/>
    <property type="match status" value="1"/>
</dbReference>
<dbReference type="InterPro" id="IPR017853">
    <property type="entry name" value="GH"/>
</dbReference>
<name>A0AAN6TPM3_9PEZI</name>
<protein>
    <submittedName>
        <fullName evidence="3">Glycoside hydrolase family 128 protein</fullName>
    </submittedName>
</protein>
<dbReference type="GO" id="GO:0071966">
    <property type="term" value="P:fungal-type cell wall polysaccharide metabolic process"/>
    <property type="evidence" value="ECO:0007669"/>
    <property type="project" value="TreeGrafter"/>
</dbReference>
<keyword evidence="1" id="KW-0732">Signal</keyword>
<sequence length="324" mass="35210">MLHTAAFVALLAAVPSFIVPVTASSKRGLVFTPNATSRADDDIWVKKPTTLTWYYNYKSDPEPTYADIPQSEFEFVPMLWGAPPTLDDTSFLSNVTSLMDKGVNITNVLSFNEPDGPFAWGGSNMQPSAAAKVWVKNMIPLQEKGVRVGLPACTGGSTGLPWLRNFLSECSKLISTDEETRNCTYDFVTIHWYGNFEGLASHMGQYSAAFPNKTMWITEYNLANEDLAATQSFYNMSAEYFDRLDFVGRYSLFGAFRSDVSNVGPNGAMLSNNGSLTDIGAWYLGRPATGIKPTQGSSGSSGFRSLPQGGLAVLTALLAVAAFL</sequence>
<dbReference type="Proteomes" id="UP001302602">
    <property type="component" value="Unassembled WGS sequence"/>
</dbReference>
<feature type="chain" id="PRO_5042894937" evidence="1">
    <location>
        <begin position="24"/>
        <end position="324"/>
    </location>
</feature>
<keyword evidence="4" id="KW-1185">Reference proteome</keyword>
<dbReference type="AlphaFoldDB" id="A0AAN6TPM3"/>
<dbReference type="PANTHER" id="PTHR34154">
    <property type="entry name" value="ALKALI-SENSITIVE LINKAGE PROTEIN 1"/>
    <property type="match status" value="1"/>
</dbReference>
<evidence type="ECO:0000313" key="3">
    <source>
        <dbReference type="EMBL" id="KAK4118320.1"/>
    </source>
</evidence>
<dbReference type="PANTHER" id="PTHR34154:SF3">
    <property type="entry name" value="ALKALI-SENSITIVE LINKAGE PROTEIN 1"/>
    <property type="match status" value="1"/>
</dbReference>
<dbReference type="FunFam" id="3.20.20.80:FF:000207">
    <property type="entry name" value="Glycoside hydrolase family 128 protein"/>
    <property type="match status" value="1"/>
</dbReference>
<reference evidence="3" key="2">
    <citation type="submission" date="2023-05" db="EMBL/GenBank/DDBJ databases">
        <authorList>
            <consortium name="Lawrence Berkeley National Laboratory"/>
            <person name="Steindorff A."/>
            <person name="Hensen N."/>
            <person name="Bonometti L."/>
            <person name="Westerberg I."/>
            <person name="Brannstrom I.O."/>
            <person name="Guillou S."/>
            <person name="Cros-Aarteil S."/>
            <person name="Calhoun S."/>
            <person name="Haridas S."/>
            <person name="Kuo A."/>
            <person name="Mondo S."/>
            <person name="Pangilinan J."/>
            <person name="Riley R."/>
            <person name="Labutti K."/>
            <person name="Andreopoulos B."/>
            <person name="Lipzen A."/>
            <person name="Chen C."/>
            <person name="Yanf M."/>
            <person name="Daum C."/>
            <person name="Ng V."/>
            <person name="Clum A."/>
            <person name="Ohm R."/>
            <person name="Martin F."/>
            <person name="Silar P."/>
            <person name="Natvig D."/>
            <person name="Lalanne C."/>
            <person name="Gautier V."/>
            <person name="Ament-Velasquez S.L."/>
            <person name="Kruys A."/>
            <person name="Hutchinson M.I."/>
            <person name="Powell A.J."/>
            <person name="Barry K."/>
            <person name="Miller A.N."/>
            <person name="Grigoriev I.V."/>
            <person name="Debuchy R."/>
            <person name="Gladieux P."/>
            <person name="Thoren M.H."/>
            <person name="Johannesson H."/>
        </authorList>
    </citation>
    <scope>NUCLEOTIDE SEQUENCE</scope>
    <source>
        <strain evidence="3">CBS 731.68</strain>
    </source>
</reference>
<reference evidence="3" key="1">
    <citation type="journal article" date="2023" name="Mol. Phylogenet. Evol.">
        <title>Genome-scale phylogeny and comparative genomics of the fungal order Sordariales.</title>
        <authorList>
            <person name="Hensen N."/>
            <person name="Bonometti L."/>
            <person name="Westerberg I."/>
            <person name="Brannstrom I.O."/>
            <person name="Guillou S."/>
            <person name="Cros-Aarteil S."/>
            <person name="Calhoun S."/>
            <person name="Haridas S."/>
            <person name="Kuo A."/>
            <person name="Mondo S."/>
            <person name="Pangilinan J."/>
            <person name="Riley R."/>
            <person name="LaButti K."/>
            <person name="Andreopoulos B."/>
            <person name="Lipzen A."/>
            <person name="Chen C."/>
            <person name="Yan M."/>
            <person name="Daum C."/>
            <person name="Ng V."/>
            <person name="Clum A."/>
            <person name="Steindorff A."/>
            <person name="Ohm R.A."/>
            <person name="Martin F."/>
            <person name="Silar P."/>
            <person name="Natvig D.O."/>
            <person name="Lalanne C."/>
            <person name="Gautier V."/>
            <person name="Ament-Velasquez S.L."/>
            <person name="Kruys A."/>
            <person name="Hutchinson M.I."/>
            <person name="Powell A.J."/>
            <person name="Barry K."/>
            <person name="Miller A.N."/>
            <person name="Grigoriev I.V."/>
            <person name="Debuchy R."/>
            <person name="Gladieux P."/>
            <person name="Hiltunen Thoren M."/>
            <person name="Johannesson H."/>
        </authorList>
    </citation>
    <scope>NUCLEOTIDE SEQUENCE</scope>
    <source>
        <strain evidence="3">CBS 731.68</strain>
    </source>
</reference>
<dbReference type="InterPro" id="IPR024655">
    <property type="entry name" value="Asl1_glyco_hydro_catalytic"/>
</dbReference>
<dbReference type="GO" id="GO:0009277">
    <property type="term" value="C:fungal-type cell wall"/>
    <property type="evidence" value="ECO:0007669"/>
    <property type="project" value="TreeGrafter"/>
</dbReference>
<accession>A0AAN6TPM3</accession>
<dbReference type="RefSeq" id="XP_062642093.1">
    <property type="nucleotide sequence ID" value="XM_062795008.1"/>
</dbReference>
<dbReference type="EMBL" id="MU853272">
    <property type="protein sequence ID" value="KAK4118320.1"/>
    <property type="molecule type" value="Genomic_DNA"/>
</dbReference>
<feature type="domain" description="Asl1-like glycosyl hydrolase catalytic" evidence="2">
    <location>
        <begin position="29"/>
        <end position="283"/>
    </location>
</feature>
<gene>
    <name evidence="3" type="ORF">N657DRAFT_659650</name>
</gene>
<keyword evidence="3" id="KW-0378">Hydrolase</keyword>